<dbReference type="InterPro" id="IPR024897">
    <property type="entry name" value="LipL"/>
</dbReference>
<comment type="caution">
    <text evidence="5">The sequence shown here is derived from an EMBL/GenBank/DDBJ whole genome shotgun (WGS) entry which is preliminary data.</text>
</comment>
<comment type="catalytic activity">
    <reaction evidence="3">
        <text>N(6)-octanoyl-L-lysyl-[glycine-cleavage complex H protein] + L-lysyl-[lipoyl-carrier protein] = N(6)-octanoyl-L-lysyl-[lipoyl-carrier protein] + L-lysyl-[glycine-cleavage complex H protein]</text>
        <dbReference type="Rhea" id="RHEA:20213"/>
        <dbReference type="Rhea" id="RHEA-COMP:10500"/>
        <dbReference type="Rhea" id="RHEA-COMP:10501"/>
        <dbReference type="Rhea" id="RHEA-COMP:10503"/>
        <dbReference type="Rhea" id="RHEA-COMP:10504"/>
        <dbReference type="ChEBI" id="CHEBI:29969"/>
        <dbReference type="ChEBI" id="CHEBI:78809"/>
        <dbReference type="EC" id="2.3.1.204"/>
    </reaction>
</comment>
<dbReference type="RefSeq" id="WP_153728167.1">
    <property type="nucleotide sequence ID" value="NZ_WJNH01000004.1"/>
</dbReference>
<feature type="domain" description="BPL/LPL catalytic" evidence="4">
    <location>
        <begin position="43"/>
        <end position="248"/>
    </location>
</feature>
<dbReference type="EMBL" id="WJNH01000004">
    <property type="protein sequence ID" value="MRG86249.1"/>
    <property type="molecule type" value="Genomic_DNA"/>
</dbReference>
<comment type="function">
    <text evidence="3">Catalyzes the amidotransfer (transamidation) of the octanoyl moiety from octanoyl-GcvH to the lipoyl domain of the E2 subunit of lipoate-dependent enzymes.</text>
</comment>
<comment type="pathway">
    <text evidence="3">Protein modification; protein lipoylation via endogenous pathway; protein N(6)-(lipoyl)lysine from octanoyl-[acyl-carrier-protein].</text>
</comment>
<evidence type="ECO:0000256" key="3">
    <source>
        <dbReference type="HAMAP-Rule" id="MF_02119"/>
    </source>
</evidence>
<organism evidence="5 6">
    <name type="scientific">Salinibacillus xinjiangensis</name>
    <dbReference type="NCBI Taxonomy" id="1229268"/>
    <lineage>
        <taxon>Bacteria</taxon>
        <taxon>Bacillati</taxon>
        <taxon>Bacillota</taxon>
        <taxon>Bacilli</taxon>
        <taxon>Bacillales</taxon>
        <taxon>Bacillaceae</taxon>
        <taxon>Salinibacillus</taxon>
    </lineage>
</organism>
<reference evidence="5 6" key="1">
    <citation type="submission" date="2019-11" db="EMBL/GenBank/DDBJ databases">
        <authorList>
            <person name="Li J."/>
        </authorList>
    </citation>
    <scope>NUCLEOTIDE SEQUENCE [LARGE SCALE GENOMIC DNA]</scope>
    <source>
        <strain evidence="5 6">J4</strain>
    </source>
</reference>
<comment type="miscellaneous">
    <text evidence="3">The reaction proceeds via a thioester-linked acyl-enzyme intermediate.</text>
</comment>
<dbReference type="EC" id="2.3.1.204" evidence="3"/>
<dbReference type="Proteomes" id="UP000480185">
    <property type="component" value="Unassembled WGS sequence"/>
</dbReference>
<dbReference type="SUPFAM" id="SSF55681">
    <property type="entry name" value="Class II aaRS and biotin synthetases"/>
    <property type="match status" value="1"/>
</dbReference>
<protein>
    <recommendedName>
        <fullName evidence="3">Octanoyl-[GcvH]:protein N-octanoyltransferase</fullName>
        <ecNumber evidence="3">2.3.1.204</ecNumber>
    </recommendedName>
    <alternativeName>
        <fullName evidence="3">Octanoyl-[GcvH]:E2 amidotransferase</fullName>
    </alternativeName>
</protein>
<dbReference type="OrthoDB" id="2080934at2"/>
<dbReference type="GO" id="GO:0033819">
    <property type="term" value="F:lipoyl(octanoyl) transferase activity"/>
    <property type="evidence" value="ECO:0007669"/>
    <property type="project" value="InterPro"/>
</dbReference>
<evidence type="ECO:0000313" key="6">
    <source>
        <dbReference type="Proteomes" id="UP000480185"/>
    </source>
</evidence>
<dbReference type="PANTHER" id="PTHR43679:SF2">
    <property type="entry name" value="OCTANOYL-[GCVH]:PROTEIN N-OCTANOYLTRANSFERASE"/>
    <property type="match status" value="1"/>
</dbReference>
<feature type="site" description="Lowers pKa of active site Cys" evidence="3">
    <location>
        <position position="159"/>
    </location>
</feature>
<dbReference type="InterPro" id="IPR004143">
    <property type="entry name" value="BPL_LPL_catalytic"/>
</dbReference>
<keyword evidence="1 3" id="KW-0808">Transferase</keyword>
<feature type="active site" description="Acyl-thioester intermediate" evidence="3">
    <location>
        <position position="147"/>
    </location>
</feature>
<proteinExistence type="inferred from homology"/>
<dbReference type="PANTHER" id="PTHR43679">
    <property type="entry name" value="OCTANOYLTRANSFERASE LIPM-RELATED"/>
    <property type="match status" value="1"/>
</dbReference>
<dbReference type="CDD" id="cd16443">
    <property type="entry name" value="LplA"/>
    <property type="match status" value="1"/>
</dbReference>
<dbReference type="InterPro" id="IPR045864">
    <property type="entry name" value="aa-tRNA-synth_II/BPL/LPL"/>
</dbReference>
<dbReference type="AlphaFoldDB" id="A0A6G1X5P5"/>
<dbReference type="Pfam" id="PF21948">
    <property type="entry name" value="LplA-B_cat"/>
    <property type="match status" value="1"/>
</dbReference>
<sequence>MKDLHPILHFDQVRFLDQSNFIHIPAMQSFATDDALCLSVSEGISTPTARLWVHDRTIVLGIPDSRLPHLQEGIKFLQANGYQIVVRNSGGLAVVLDPGILNLSLIFPTGKKLGIHDGYEAMVSFVKELFMPEQVNIEAYEVVGSYCPGDYDLSINGKKFAGISQRRVKDGTAVQIYMCVDGSGSERAALVQQFYEKGLQGESSRFTYPDIQPDSMASLSELLGKPITVEDIRNRILYKLNEISNTIKTEPLNDQELVWFEKRLEQMVERNEKVFG</sequence>
<dbReference type="GO" id="GO:0009249">
    <property type="term" value="P:protein lipoylation"/>
    <property type="evidence" value="ECO:0007669"/>
    <property type="project" value="UniProtKB-UniRule"/>
</dbReference>
<comment type="similarity">
    <text evidence="3">Belongs to the octanoyltransferase LipL family.</text>
</comment>
<evidence type="ECO:0000256" key="2">
    <source>
        <dbReference type="ARBA" id="ARBA00023315"/>
    </source>
</evidence>
<dbReference type="Gene3D" id="3.30.930.10">
    <property type="entry name" value="Bira Bifunctional Protein, Domain 2"/>
    <property type="match status" value="1"/>
</dbReference>
<name>A0A6G1X5P5_9BACI</name>
<evidence type="ECO:0000313" key="5">
    <source>
        <dbReference type="EMBL" id="MRG86249.1"/>
    </source>
</evidence>
<accession>A0A6G1X5P5</accession>
<keyword evidence="6" id="KW-1185">Reference proteome</keyword>
<evidence type="ECO:0000256" key="1">
    <source>
        <dbReference type="ARBA" id="ARBA00022679"/>
    </source>
</evidence>
<dbReference type="PROSITE" id="PS51733">
    <property type="entry name" value="BPL_LPL_CATALYTIC"/>
    <property type="match status" value="1"/>
</dbReference>
<dbReference type="GO" id="GO:0009107">
    <property type="term" value="P:lipoate biosynthetic process"/>
    <property type="evidence" value="ECO:0007669"/>
    <property type="project" value="UniProtKB-UniRule"/>
</dbReference>
<keyword evidence="2 3" id="KW-0012">Acyltransferase</keyword>
<dbReference type="InterPro" id="IPR050664">
    <property type="entry name" value="Octanoyltrans_LipM/LipL"/>
</dbReference>
<dbReference type="HAMAP" id="MF_02119">
    <property type="entry name" value="LipL"/>
    <property type="match status" value="1"/>
</dbReference>
<gene>
    <name evidence="3" type="primary">lipL</name>
    <name evidence="5" type="ORF">GH754_07905</name>
</gene>
<evidence type="ECO:0000259" key="4">
    <source>
        <dbReference type="PROSITE" id="PS51733"/>
    </source>
</evidence>